<keyword evidence="1" id="KW-0732">Signal</keyword>
<evidence type="ECO:0000313" key="3">
    <source>
        <dbReference type="Proteomes" id="UP000030014"/>
    </source>
</evidence>
<reference evidence="2 3" key="1">
    <citation type="submission" date="2014-01" db="EMBL/GenBank/DDBJ databases">
        <title>Plasmidome dynamics in the species complex Clostridium novyi sensu lato converts strains of independent lineages into distinctly different pathogens.</title>
        <authorList>
            <person name="Skarin H."/>
            <person name="Segerman B."/>
        </authorList>
    </citation>
    <scope>NUCLEOTIDE SEQUENCE [LARGE SCALE GENOMIC DNA]</scope>
    <source>
        <strain evidence="2 3">DC5</strain>
    </source>
</reference>
<dbReference type="Proteomes" id="UP000030014">
    <property type="component" value="Unassembled WGS sequence"/>
</dbReference>
<sequence>MKKKAILFMISVFLFCSYPASVRAYDKDLIIPTHDIAVVDGKIKSEIIIDKEVSSTNPWMYVDIKLDETKSKQSKYNYAELALKRAIGFFDESRLSLKDGDFYIVLNNGFVINKKNYKDKKVTEVAKKQLLYKDFYRGDTLFKLVFLYHDNTVERKTYWKLIDTIDLPAGSTHTLTKKYTVGISEDKEVDIAQALGIKLIGEAEAGIGADFKFASTKLLAKLNSELNSTISKIFKRKSEIKSTFESSTTVSYNPRYGDKIILRYQLVDNYKVEDKAFKDATSKLQDLMNEGGISIVKVEATSGEKGIDVPVEKIFDVSLDKI</sequence>
<dbReference type="EMBL" id="JDRY01000029">
    <property type="protein sequence ID" value="KGM99775.1"/>
    <property type="molecule type" value="Genomic_DNA"/>
</dbReference>
<organism evidence="2 3">
    <name type="scientific">Clostridium botulinum C/D str. DC5</name>
    <dbReference type="NCBI Taxonomy" id="1443128"/>
    <lineage>
        <taxon>Bacteria</taxon>
        <taxon>Bacillati</taxon>
        <taxon>Bacillota</taxon>
        <taxon>Clostridia</taxon>
        <taxon>Eubacteriales</taxon>
        <taxon>Clostridiaceae</taxon>
        <taxon>Clostridium</taxon>
    </lineage>
</organism>
<gene>
    <name evidence="2" type="ORF">Z955_06045</name>
</gene>
<feature type="chain" id="PRO_5001970687" evidence="1">
    <location>
        <begin position="25"/>
        <end position="322"/>
    </location>
</feature>
<protein>
    <submittedName>
        <fullName evidence="2">Uncharacterized protein</fullName>
    </submittedName>
</protein>
<dbReference type="RefSeq" id="WP_039257051.1">
    <property type="nucleotide sequence ID" value="NZ_JDRY01000029.1"/>
</dbReference>
<evidence type="ECO:0000256" key="1">
    <source>
        <dbReference type="SAM" id="SignalP"/>
    </source>
</evidence>
<dbReference type="AlphaFoldDB" id="A0A0A0IJR5"/>
<evidence type="ECO:0000313" key="2">
    <source>
        <dbReference type="EMBL" id="KGM99775.1"/>
    </source>
</evidence>
<comment type="caution">
    <text evidence="2">The sequence shown here is derived from an EMBL/GenBank/DDBJ whole genome shotgun (WGS) entry which is preliminary data.</text>
</comment>
<feature type="signal peptide" evidence="1">
    <location>
        <begin position="1"/>
        <end position="24"/>
    </location>
</feature>
<accession>A0A0A0IJR5</accession>
<proteinExistence type="predicted"/>
<name>A0A0A0IJR5_CLOBO</name>